<comment type="caution">
    <text evidence="1">The sequence shown here is derived from an EMBL/GenBank/DDBJ whole genome shotgun (WGS) entry which is preliminary data.</text>
</comment>
<dbReference type="InterPro" id="IPR043129">
    <property type="entry name" value="ATPase_NBD"/>
</dbReference>
<dbReference type="Pfam" id="PF06723">
    <property type="entry name" value="MreB_Mbl"/>
    <property type="match status" value="1"/>
</dbReference>
<gene>
    <name evidence="1" type="ORF">WMO75_19420</name>
</gene>
<organism evidence="1 2">
    <name type="scientific">Blautia intestinihominis</name>
    <dbReference type="NCBI Taxonomy" id="3133152"/>
    <lineage>
        <taxon>Bacteria</taxon>
        <taxon>Bacillati</taxon>
        <taxon>Bacillota</taxon>
        <taxon>Clostridia</taxon>
        <taxon>Lachnospirales</taxon>
        <taxon>Lachnospiraceae</taxon>
        <taxon>Blautia</taxon>
    </lineage>
</organism>
<dbReference type="InterPro" id="IPR056546">
    <property type="entry name" value="MreB_MamK-like"/>
</dbReference>
<feature type="non-terminal residue" evidence="1">
    <location>
        <position position="117"/>
    </location>
</feature>
<dbReference type="EMBL" id="JBBMEI010000164">
    <property type="protein sequence ID" value="MEQ2360441.1"/>
    <property type="molecule type" value="Genomic_DNA"/>
</dbReference>
<evidence type="ECO:0000313" key="1">
    <source>
        <dbReference type="EMBL" id="MEQ2360441.1"/>
    </source>
</evidence>
<keyword evidence="2" id="KW-1185">Reference proteome</keyword>
<protein>
    <submittedName>
        <fullName evidence="1">Rod shape-determining protein</fullName>
    </submittedName>
</protein>
<evidence type="ECO:0000313" key="2">
    <source>
        <dbReference type="Proteomes" id="UP001446032"/>
    </source>
</evidence>
<dbReference type="Gene3D" id="3.30.420.40">
    <property type="match status" value="1"/>
</dbReference>
<reference evidence="1 2" key="1">
    <citation type="submission" date="2024-03" db="EMBL/GenBank/DDBJ databases">
        <title>Human intestinal bacterial collection.</title>
        <authorList>
            <person name="Pauvert C."/>
            <person name="Hitch T.C.A."/>
            <person name="Clavel T."/>
        </authorList>
    </citation>
    <scope>NUCLEOTIDE SEQUENCE [LARGE SCALE GENOMIC DNA]</scope>
    <source>
        <strain evidence="1 2">CLA-AA-H95</strain>
    </source>
</reference>
<proteinExistence type="predicted"/>
<dbReference type="Proteomes" id="UP001446032">
    <property type="component" value="Unassembled WGS sequence"/>
</dbReference>
<name>A0ABV1AQY9_9FIRM</name>
<dbReference type="RefSeq" id="WP_349078830.1">
    <property type="nucleotide sequence ID" value="NZ_JBBMEI010000164.1"/>
</dbReference>
<sequence>MLLRKTYGIDLGSSTIKVYSFLKNKSYMEKNMVASRGRRIIAVGNEAYEMFEKSPVDIAVNSPMTFGMIANLELQEIALYSMMKKIDKFLGVGSDMFFSVPLDMTAFEKRAYYYVAN</sequence>
<dbReference type="SUPFAM" id="SSF53067">
    <property type="entry name" value="Actin-like ATPase domain"/>
    <property type="match status" value="1"/>
</dbReference>
<accession>A0ABV1AQY9</accession>